<evidence type="ECO:0000256" key="9">
    <source>
        <dbReference type="ARBA" id="ARBA00022827"/>
    </source>
</evidence>
<keyword evidence="11" id="KW-0560">Oxidoreductase</keyword>
<evidence type="ECO:0000256" key="8">
    <source>
        <dbReference type="ARBA" id="ARBA00022723"/>
    </source>
</evidence>
<evidence type="ECO:0000256" key="16">
    <source>
        <dbReference type="ARBA" id="ARBA00029440"/>
    </source>
</evidence>
<dbReference type="Pfam" id="PF01645">
    <property type="entry name" value="Glu_synthase"/>
    <property type="match status" value="1"/>
</dbReference>
<keyword evidence="12" id="KW-0408">Iron</keyword>
<evidence type="ECO:0000256" key="2">
    <source>
        <dbReference type="ARBA" id="ARBA00001927"/>
    </source>
</evidence>
<dbReference type="PROSITE" id="PS51278">
    <property type="entry name" value="GATASE_TYPE_2"/>
    <property type="match status" value="1"/>
</dbReference>
<evidence type="ECO:0000259" key="17">
    <source>
        <dbReference type="PROSITE" id="PS51278"/>
    </source>
</evidence>
<dbReference type="CDD" id="cd02808">
    <property type="entry name" value="GltS_FMN"/>
    <property type="match status" value="1"/>
</dbReference>
<evidence type="ECO:0000313" key="19">
    <source>
        <dbReference type="Proteomes" id="UP000238362"/>
    </source>
</evidence>
<name>A0A2T0LZI8_9PSEU</name>
<dbReference type="InterPro" id="IPR029055">
    <property type="entry name" value="Ntn_hydrolases_N"/>
</dbReference>
<dbReference type="Pfam" id="PF00310">
    <property type="entry name" value="GATase_2"/>
    <property type="match status" value="1"/>
</dbReference>
<evidence type="ECO:0000256" key="5">
    <source>
        <dbReference type="ARBA" id="ARBA00022605"/>
    </source>
</evidence>
<dbReference type="InterPro" id="IPR013785">
    <property type="entry name" value="Aldolase_TIM"/>
</dbReference>
<keyword evidence="19" id="KW-1185">Reference proteome</keyword>
<dbReference type="FunFam" id="3.20.20.70:FF:000031">
    <property type="entry name" value="Glutamate synthase 1 [NADH]"/>
    <property type="match status" value="1"/>
</dbReference>
<dbReference type="Pfam" id="PF01493">
    <property type="entry name" value="GXGXG"/>
    <property type="match status" value="1"/>
</dbReference>
<dbReference type="GO" id="GO:0046872">
    <property type="term" value="F:metal ion binding"/>
    <property type="evidence" value="ECO:0007669"/>
    <property type="project" value="UniProtKB-KW"/>
</dbReference>
<sequence length="1523" mass="165231">MIFSANPGQQGLYDPQYEQDSCGVAMVAHIHGTRSHGIVTDGLNALTNLDHRGAAGAEPTSGDGAGILLQLPDELLRAEAGCPLPAPDSFGSHHYAAGIAFLPTDAEQRTKAVEIVERIADEEGLDVLGWREVPTDPDGAGIGPTARSVMPHFAMLFVAGRPDADDERPSGLDLDRLAFCLRKRAERETEVAGCGTYFPSLSSRTLVYKGMLTPVQLPLFFRDLADERLVSAIALVHSRFSTNTFPSWPLAHPFRFVAHNGEINTIRGNRNRMRAREALLESDLLPGDLTRLYPVCTPDASDSASFDEVLELLHLGGRSLPHAVLMMIPEAWENHATMDEARRAFYQFHASLMEPWDGPACVTFTDGTLVGAVLDRNGLRPARWWRTADDRVVLASETGVLDVAPDAVVAKGRLKPGRMFLVDTEAGRIVNDDEIKSGLAGEEPYEEWLHAGLLSLSELRDRDHITQTHASVLRRQLAFGYTEEELKILLGPMAAHGAEPVGSMGTDTPPGVLSKRSRLLYDYFKQGFAQVTNPPLDAIREELVTSMSRIMGPEQNLLRPGPASCRHIQLPTPVIDNDELAKLIHINDDGDLPGFACTVLSGLYEVDGGGAALAAAIERVRREASEAIAAGARTLVLSDRDSDHRMAPIPSLLLVSAVHHHLVRTKERLRVALVVESGDAREVHHIALLLGYGAAAVNPYLAFETIEDMIAQGAITGIEPEKAIRNYVNALVKGVLKIMSKMGISTVGAYTAAQVFESLGLSQELLDEYFTGTTSKLGGVGLDVLAEEVALRHRRAYPDNPTERVHRGLETGGEYAYRREGELHLFTPETVFLLQHASKTRRDEVYRQYSDEVNRLNREGGALRGMFSFRTGGRSPVPIEEVESVESICRRFNTGAMSYGSISMEAHQTLAIAMNRIGGRSNTGEGGEDPERLYDPERRSAIKQVASGRFGVTSEYLVNADDIQIKMAQGAKPGEGGQLPPNKVYPWIARTRHSTPGVGLISPPPHHDIYSIEDLAQLIHDLKNANERARIHVKLVSSLGVGTVAAGVSKAHADVVLISGHDGGTGASPMNSLKHAGTPWEIGLAETQQTLLLNGLRDRITVQVDGGFKNGRDVVVAALLGAEEYGFATAPLVVAGCIMMRVCHLDTCPVGVATQNPDLRKRYTGQADHVVNYFRFVAQEIREYLAQLGFRSLDEAIGRADVLDVDEAVEHWKARGLDLEPVFAMPERTPYGGARRKVREQDHGLEHALDRTLIQLAEAALEDAHRVNIELPVRNVNRTVGTLLGSEITRRYGSAGLPDDTIRIMLTGSAGQSLGAFLPPGVTLDMVGDANDYVGKGLSGGRVIVRPHPEAQFAAEGQVIAGNTIGYGATGGELFIRGQVGERFCVRNSGALAVAEGVGDHAFEYMTGGRAVVLGPTGRNVAAGMSGGLAYVLDLDRRQVNPGMVDLQEPEADDLAWLKETVRRHHDLTRSPVAASLLADWPRRSAGFVKVMPRDYQRVLEAARAAKAAGRDIDEAIMEAARG</sequence>
<dbReference type="InterPro" id="IPR017932">
    <property type="entry name" value="GATase_2_dom"/>
</dbReference>
<dbReference type="EMBL" id="PVNH01000003">
    <property type="protein sequence ID" value="PRX49531.1"/>
    <property type="molecule type" value="Genomic_DNA"/>
</dbReference>
<dbReference type="InterPro" id="IPR002932">
    <property type="entry name" value="Glu_synthdom"/>
</dbReference>
<evidence type="ECO:0000313" key="18">
    <source>
        <dbReference type="EMBL" id="PRX49531.1"/>
    </source>
</evidence>
<evidence type="ECO:0000256" key="1">
    <source>
        <dbReference type="ARBA" id="ARBA00001917"/>
    </source>
</evidence>
<dbReference type="FunFam" id="3.60.20.10:FF:000001">
    <property type="entry name" value="Glutamate synthase, large subunit"/>
    <property type="match status" value="1"/>
</dbReference>
<comment type="cofactor">
    <cofactor evidence="1">
        <name>FMN</name>
        <dbReference type="ChEBI" id="CHEBI:58210"/>
    </cofactor>
</comment>
<dbReference type="SUPFAM" id="SSF56235">
    <property type="entry name" value="N-terminal nucleophile aminohydrolases (Ntn hydrolases)"/>
    <property type="match status" value="1"/>
</dbReference>
<dbReference type="Gene3D" id="3.60.20.10">
    <property type="entry name" value="Glutamine Phosphoribosylpyrophosphate, subunit 1, domain 1"/>
    <property type="match status" value="1"/>
</dbReference>
<dbReference type="Gene3D" id="2.160.20.60">
    <property type="entry name" value="Glutamate synthase, alpha subunit, C-terminal domain"/>
    <property type="match status" value="1"/>
</dbReference>
<evidence type="ECO:0000256" key="11">
    <source>
        <dbReference type="ARBA" id="ARBA00023002"/>
    </source>
</evidence>
<dbReference type="InterPro" id="IPR006982">
    <property type="entry name" value="Glu_synth_centr_N"/>
</dbReference>
<dbReference type="GO" id="GO:0019676">
    <property type="term" value="P:ammonia assimilation cycle"/>
    <property type="evidence" value="ECO:0007669"/>
    <property type="project" value="TreeGrafter"/>
</dbReference>
<evidence type="ECO:0000256" key="10">
    <source>
        <dbReference type="ARBA" id="ARBA00022962"/>
    </source>
</evidence>
<comment type="cofactor">
    <cofactor evidence="3">
        <name>FAD</name>
        <dbReference type="ChEBI" id="CHEBI:57692"/>
    </cofactor>
</comment>
<keyword evidence="10" id="KW-0315">Glutamine amidotransferase</keyword>
<organism evidence="18 19">
    <name type="scientific">Prauserella shujinwangii</name>
    <dbReference type="NCBI Taxonomy" id="1453103"/>
    <lineage>
        <taxon>Bacteria</taxon>
        <taxon>Bacillati</taxon>
        <taxon>Actinomycetota</taxon>
        <taxon>Actinomycetes</taxon>
        <taxon>Pseudonocardiales</taxon>
        <taxon>Pseudonocardiaceae</taxon>
        <taxon>Prauserella</taxon>
    </lineage>
</organism>
<keyword evidence="5" id="KW-0028">Amino-acid biosynthesis</keyword>
<reference evidence="18 19" key="1">
    <citation type="submission" date="2018-03" db="EMBL/GenBank/DDBJ databases">
        <title>Genomic Encyclopedia of Type Strains, Phase III (KMG-III): the genomes of soil and plant-associated and newly described type strains.</title>
        <authorList>
            <person name="Whitman W."/>
        </authorList>
    </citation>
    <scope>NUCLEOTIDE SEQUENCE [LARGE SCALE GENOMIC DNA]</scope>
    <source>
        <strain evidence="18 19">CGMCC 4.7125</strain>
    </source>
</reference>
<dbReference type="NCBIfam" id="NF008730">
    <property type="entry name" value="PRK11750.1"/>
    <property type="match status" value="1"/>
</dbReference>
<comment type="similarity">
    <text evidence="4">Belongs to the glutamate synthase family.</text>
</comment>
<comment type="caution">
    <text evidence="18">The sequence shown here is derived from an EMBL/GenBank/DDBJ whole genome shotgun (WGS) entry which is preliminary data.</text>
</comment>
<evidence type="ECO:0000256" key="14">
    <source>
        <dbReference type="ARBA" id="ARBA00023164"/>
    </source>
</evidence>
<keyword evidence="14" id="KW-0314">Glutamate biosynthesis</keyword>
<keyword evidence="7" id="KW-0288">FMN</keyword>
<proteinExistence type="inferred from homology"/>
<dbReference type="GO" id="GO:0051538">
    <property type="term" value="F:3 iron, 4 sulfur cluster binding"/>
    <property type="evidence" value="ECO:0007669"/>
    <property type="project" value="UniProtKB-KW"/>
</dbReference>
<dbReference type="InterPro" id="IPR036485">
    <property type="entry name" value="Glu_synth_asu_C_sf"/>
</dbReference>
<dbReference type="SUPFAM" id="SSF51395">
    <property type="entry name" value="FMN-linked oxidoreductases"/>
    <property type="match status" value="1"/>
</dbReference>
<keyword evidence="15" id="KW-0003">3Fe-4S</keyword>
<feature type="domain" description="Glutamine amidotransferase type-2" evidence="17">
    <location>
        <begin position="22"/>
        <end position="425"/>
    </location>
</feature>
<dbReference type="CDD" id="cd00982">
    <property type="entry name" value="gltB_C"/>
    <property type="match status" value="1"/>
</dbReference>
<evidence type="ECO:0000256" key="6">
    <source>
        <dbReference type="ARBA" id="ARBA00022630"/>
    </source>
</evidence>
<dbReference type="SUPFAM" id="SSF69336">
    <property type="entry name" value="Alpha subunit of glutamate synthase, C-terminal domain"/>
    <property type="match status" value="1"/>
</dbReference>
<comment type="pathway">
    <text evidence="16">Amino-acid biosynthesis.</text>
</comment>
<comment type="cofactor">
    <cofactor evidence="2">
        <name>[3Fe-4S] cluster</name>
        <dbReference type="ChEBI" id="CHEBI:21137"/>
    </cofactor>
</comment>
<dbReference type="PANTHER" id="PTHR11938">
    <property type="entry name" value="FAD NADPH DEHYDROGENASE/OXIDOREDUCTASE"/>
    <property type="match status" value="1"/>
</dbReference>
<dbReference type="GO" id="GO:0015930">
    <property type="term" value="F:glutamate synthase activity"/>
    <property type="evidence" value="ECO:0007669"/>
    <property type="project" value="InterPro"/>
</dbReference>
<dbReference type="InterPro" id="IPR050711">
    <property type="entry name" value="ET-N_metabolism_enzyme"/>
</dbReference>
<keyword evidence="13" id="KW-0411">Iron-sulfur</keyword>
<evidence type="ECO:0000256" key="4">
    <source>
        <dbReference type="ARBA" id="ARBA00009716"/>
    </source>
</evidence>
<evidence type="ECO:0000256" key="12">
    <source>
        <dbReference type="ARBA" id="ARBA00023004"/>
    </source>
</evidence>
<dbReference type="FunFam" id="3.20.20.70:FF:000053">
    <property type="entry name" value="Glutamate synthase large subunit"/>
    <property type="match status" value="1"/>
</dbReference>
<keyword evidence="9" id="KW-0274">FAD</keyword>
<dbReference type="Gene3D" id="3.20.20.70">
    <property type="entry name" value="Aldolase class I"/>
    <property type="match status" value="2"/>
</dbReference>
<evidence type="ECO:0000256" key="13">
    <source>
        <dbReference type="ARBA" id="ARBA00023014"/>
    </source>
</evidence>
<dbReference type="OrthoDB" id="9758182at2"/>
<keyword evidence="8" id="KW-0479">Metal-binding</keyword>
<dbReference type="GO" id="GO:0006537">
    <property type="term" value="P:glutamate biosynthetic process"/>
    <property type="evidence" value="ECO:0007669"/>
    <property type="project" value="UniProtKB-KW"/>
</dbReference>
<keyword evidence="6" id="KW-0285">Flavoprotein</keyword>
<evidence type="ECO:0000256" key="15">
    <source>
        <dbReference type="ARBA" id="ARBA00023291"/>
    </source>
</evidence>
<dbReference type="CDD" id="cd00713">
    <property type="entry name" value="GltS"/>
    <property type="match status" value="1"/>
</dbReference>
<dbReference type="PANTHER" id="PTHR11938:SF133">
    <property type="entry name" value="GLUTAMATE SYNTHASE (NADH)"/>
    <property type="match status" value="1"/>
</dbReference>
<protein>
    <submittedName>
        <fullName evidence="18">Glutamate synthase (NADPH/NADH) large chain</fullName>
    </submittedName>
</protein>
<gene>
    <name evidence="18" type="ORF">B0I33_103568</name>
</gene>
<evidence type="ECO:0000256" key="7">
    <source>
        <dbReference type="ARBA" id="ARBA00022643"/>
    </source>
</evidence>
<dbReference type="FunFam" id="2.160.20.60:FF:000001">
    <property type="entry name" value="Glutamate synthase, large subunit"/>
    <property type="match status" value="1"/>
</dbReference>
<accession>A0A2T0LZI8</accession>
<dbReference type="RefSeq" id="WP_106178171.1">
    <property type="nucleotide sequence ID" value="NZ_PVNH01000003.1"/>
</dbReference>
<evidence type="ECO:0000256" key="3">
    <source>
        <dbReference type="ARBA" id="ARBA00001974"/>
    </source>
</evidence>
<dbReference type="Pfam" id="PF04898">
    <property type="entry name" value="Glu_syn_central"/>
    <property type="match status" value="1"/>
</dbReference>
<dbReference type="InterPro" id="IPR002489">
    <property type="entry name" value="Glu_synth_asu_C"/>
</dbReference>
<dbReference type="Proteomes" id="UP000238362">
    <property type="component" value="Unassembled WGS sequence"/>
</dbReference>